<dbReference type="InterPro" id="IPR010328">
    <property type="entry name" value="DUF928"/>
</dbReference>
<dbReference type="RefSeq" id="WP_198123622.1">
    <property type="nucleotide sequence ID" value="NZ_JAECZC010000007.1"/>
</dbReference>
<keyword evidence="4" id="KW-1185">Reference proteome</keyword>
<feature type="signal peptide" evidence="2">
    <location>
        <begin position="1"/>
        <end position="27"/>
    </location>
</feature>
<accession>A0A8J7HNW8</accession>
<evidence type="ECO:0000313" key="4">
    <source>
        <dbReference type="Proteomes" id="UP000632766"/>
    </source>
</evidence>
<dbReference type="Pfam" id="PF06051">
    <property type="entry name" value="DUF928"/>
    <property type="match status" value="1"/>
</dbReference>
<keyword evidence="2" id="KW-0732">Signal</keyword>
<sequence length="256" mass="29214">MISKLLQPPIKLALAIILALTMLGSNSASIKAENNPNNNSDPPPVPNTGTPSGDPTPGTTRPQATCPKTSKPLTALMANNGSDYTLSEYPTFWFYVPYAPDQISYMEFLLLDGKERQTIYQTAVKLTEKPGIIKIKIPSESQYSFKFNEIYHWYFKVNCKSERTNQPELVIDGWVQRQPLNLHLRNQIEVAHPKEYLIHKENAFWYDAIANLAQQHFSHPENLQLHEDWANLLKFLGYEWVIEEPFVNSVLLPSLD</sequence>
<reference evidence="3 4" key="1">
    <citation type="journal article" date="2021" name="Int. J. Syst. Evol. Microbiol.">
        <title>Amazonocrinis nigriterrae gen. nov., sp. nov., Atlanticothrix silvestris gen. nov., sp. nov. and Dendronalium phyllosphericum gen. nov., sp. nov., nostocacean cyanobacteria from Brazilian environments.</title>
        <authorList>
            <person name="Alvarenga D.O."/>
            <person name="Andreote A.P.D."/>
            <person name="Branco L.H.Z."/>
            <person name="Delbaje E."/>
            <person name="Cruz R.B."/>
            <person name="Varani A.M."/>
            <person name="Fiore M.F."/>
        </authorList>
    </citation>
    <scope>NUCLEOTIDE SEQUENCE [LARGE SCALE GENOMIC DNA]</scope>
    <source>
        <strain evidence="3 4">CENA67</strain>
    </source>
</reference>
<feature type="compositionally biased region" description="Low complexity" evidence="1">
    <location>
        <begin position="47"/>
        <end position="62"/>
    </location>
</feature>
<name>A0A8J7HNW8_9NOST</name>
<evidence type="ECO:0000256" key="1">
    <source>
        <dbReference type="SAM" id="MobiDB-lite"/>
    </source>
</evidence>
<organism evidence="3 4">
    <name type="scientific">Amazonocrinis nigriterrae CENA67</name>
    <dbReference type="NCBI Taxonomy" id="2794033"/>
    <lineage>
        <taxon>Bacteria</taxon>
        <taxon>Bacillati</taxon>
        <taxon>Cyanobacteriota</taxon>
        <taxon>Cyanophyceae</taxon>
        <taxon>Nostocales</taxon>
        <taxon>Nostocaceae</taxon>
        <taxon>Amazonocrinis</taxon>
        <taxon>Amazonocrinis nigriterrae</taxon>
    </lineage>
</organism>
<gene>
    <name evidence="3" type="ORF">I8748_05385</name>
</gene>
<feature type="region of interest" description="Disordered" evidence="1">
    <location>
        <begin position="31"/>
        <end position="72"/>
    </location>
</feature>
<evidence type="ECO:0000256" key="2">
    <source>
        <dbReference type="SAM" id="SignalP"/>
    </source>
</evidence>
<proteinExistence type="predicted"/>
<dbReference type="EMBL" id="JAECZC010000007">
    <property type="protein sequence ID" value="MBH8561615.1"/>
    <property type="molecule type" value="Genomic_DNA"/>
</dbReference>
<evidence type="ECO:0000313" key="3">
    <source>
        <dbReference type="EMBL" id="MBH8561615.1"/>
    </source>
</evidence>
<comment type="caution">
    <text evidence="3">The sequence shown here is derived from an EMBL/GenBank/DDBJ whole genome shotgun (WGS) entry which is preliminary data.</text>
</comment>
<dbReference type="Proteomes" id="UP000632766">
    <property type="component" value="Unassembled WGS sequence"/>
</dbReference>
<dbReference type="AlphaFoldDB" id="A0A8J7HNW8"/>
<protein>
    <submittedName>
        <fullName evidence="3">DUF928 domain-containing protein</fullName>
    </submittedName>
</protein>
<feature type="chain" id="PRO_5035252960" evidence="2">
    <location>
        <begin position="28"/>
        <end position="256"/>
    </location>
</feature>